<evidence type="ECO:0000313" key="2">
    <source>
        <dbReference type="EMBL" id="GFY85784.1"/>
    </source>
</evidence>
<keyword evidence="3" id="KW-1185">Reference proteome</keyword>
<dbReference type="Proteomes" id="UP000585474">
    <property type="component" value="Unassembled WGS sequence"/>
</dbReference>
<feature type="region of interest" description="Disordered" evidence="1">
    <location>
        <begin position="53"/>
        <end position="80"/>
    </location>
</feature>
<dbReference type="AlphaFoldDB" id="A0A7J0EH25"/>
<evidence type="ECO:0000256" key="1">
    <source>
        <dbReference type="SAM" id="MobiDB-lite"/>
    </source>
</evidence>
<dbReference type="EMBL" id="BJWL01000004">
    <property type="protein sequence ID" value="GFY85784.1"/>
    <property type="molecule type" value="Genomic_DNA"/>
</dbReference>
<organism evidence="2 3">
    <name type="scientific">Actinidia rufa</name>
    <dbReference type="NCBI Taxonomy" id="165716"/>
    <lineage>
        <taxon>Eukaryota</taxon>
        <taxon>Viridiplantae</taxon>
        <taxon>Streptophyta</taxon>
        <taxon>Embryophyta</taxon>
        <taxon>Tracheophyta</taxon>
        <taxon>Spermatophyta</taxon>
        <taxon>Magnoliopsida</taxon>
        <taxon>eudicotyledons</taxon>
        <taxon>Gunneridae</taxon>
        <taxon>Pentapetalae</taxon>
        <taxon>asterids</taxon>
        <taxon>Ericales</taxon>
        <taxon>Actinidiaceae</taxon>
        <taxon>Actinidia</taxon>
    </lineage>
</organism>
<sequence length="80" mass="8524">MDFSFSAQLRSLRQFFGFQTGTLLEFCADADVPQEKELGEDEGVRAVGTEAVEAEGEHTPEVGAVGTGGIEAEGENTLED</sequence>
<gene>
    <name evidence="2" type="ORF">Acr_04g0005220</name>
</gene>
<protein>
    <submittedName>
        <fullName evidence="2">Uncharacterized protein</fullName>
    </submittedName>
</protein>
<evidence type="ECO:0000313" key="3">
    <source>
        <dbReference type="Proteomes" id="UP000585474"/>
    </source>
</evidence>
<reference evidence="2 3" key="1">
    <citation type="submission" date="2019-07" db="EMBL/GenBank/DDBJ databases">
        <title>De Novo Assembly of kiwifruit Actinidia rufa.</title>
        <authorList>
            <person name="Sugita-Konishi S."/>
            <person name="Sato K."/>
            <person name="Mori E."/>
            <person name="Abe Y."/>
            <person name="Kisaki G."/>
            <person name="Hamano K."/>
            <person name="Suezawa K."/>
            <person name="Otani M."/>
            <person name="Fukuda T."/>
            <person name="Manabe T."/>
            <person name="Gomi K."/>
            <person name="Tabuchi M."/>
            <person name="Akimitsu K."/>
            <person name="Kataoka I."/>
        </authorList>
    </citation>
    <scope>NUCLEOTIDE SEQUENCE [LARGE SCALE GENOMIC DNA]</scope>
    <source>
        <strain evidence="3">cv. Fuchu</strain>
    </source>
</reference>
<accession>A0A7J0EH25</accession>
<proteinExistence type="predicted"/>
<comment type="caution">
    <text evidence="2">The sequence shown here is derived from an EMBL/GenBank/DDBJ whole genome shotgun (WGS) entry which is preliminary data.</text>
</comment>
<name>A0A7J0EH25_9ERIC</name>